<dbReference type="Gene3D" id="3.40.50.1820">
    <property type="entry name" value="alpha/beta hydrolase"/>
    <property type="match status" value="1"/>
</dbReference>
<evidence type="ECO:0000313" key="2">
    <source>
        <dbReference type="EMBL" id="KIL65207.1"/>
    </source>
</evidence>
<dbReference type="EMBL" id="KN818244">
    <property type="protein sequence ID" value="KIL65207.1"/>
    <property type="molecule type" value="Genomic_DNA"/>
</dbReference>
<dbReference type="InParanoid" id="A0A0C2WTX7"/>
<dbReference type="AlphaFoldDB" id="A0A0C2WTX7"/>
<dbReference type="Pfam" id="PF12697">
    <property type="entry name" value="Abhydrolase_6"/>
    <property type="match status" value="1"/>
</dbReference>
<dbReference type="STRING" id="946122.A0A0C2WTX7"/>
<proteinExistence type="predicted"/>
<dbReference type="HOGENOM" id="CLU_032490_0_0_1"/>
<evidence type="ECO:0000313" key="3">
    <source>
        <dbReference type="Proteomes" id="UP000054549"/>
    </source>
</evidence>
<keyword evidence="3" id="KW-1185">Reference proteome</keyword>
<protein>
    <recommendedName>
        <fullName evidence="1">AB hydrolase-1 domain-containing protein</fullName>
    </recommendedName>
</protein>
<feature type="domain" description="AB hydrolase-1" evidence="1">
    <location>
        <begin position="40"/>
        <end position="322"/>
    </location>
</feature>
<accession>A0A0C2WTX7</accession>
<reference evidence="2 3" key="1">
    <citation type="submission" date="2014-04" db="EMBL/GenBank/DDBJ databases">
        <title>Evolutionary Origins and Diversification of the Mycorrhizal Mutualists.</title>
        <authorList>
            <consortium name="DOE Joint Genome Institute"/>
            <consortium name="Mycorrhizal Genomics Consortium"/>
            <person name="Kohler A."/>
            <person name="Kuo A."/>
            <person name="Nagy L.G."/>
            <person name="Floudas D."/>
            <person name="Copeland A."/>
            <person name="Barry K.W."/>
            <person name="Cichocki N."/>
            <person name="Veneault-Fourrey C."/>
            <person name="LaButti K."/>
            <person name="Lindquist E.A."/>
            <person name="Lipzen A."/>
            <person name="Lundell T."/>
            <person name="Morin E."/>
            <person name="Murat C."/>
            <person name="Riley R."/>
            <person name="Ohm R."/>
            <person name="Sun H."/>
            <person name="Tunlid A."/>
            <person name="Henrissat B."/>
            <person name="Grigoriev I.V."/>
            <person name="Hibbett D.S."/>
            <person name="Martin F."/>
        </authorList>
    </citation>
    <scope>NUCLEOTIDE SEQUENCE [LARGE SCALE GENOMIC DNA]</scope>
    <source>
        <strain evidence="2 3">Koide BX008</strain>
    </source>
</reference>
<gene>
    <name evidence="2" type="ORF">M378DRAFT_162473</name>
</gene>
<name>A0A0C2WTX7_AMAMK</name>
<dbReference type="Proteomes" id="UP000054549">
    <property type="component" value="Unassembled WGS sequence"/>
</dbReference>
<organism evidence="2 3">
    <name type="scientific">Amanita muscaria (strain Koide BX008)</name>
    <dbReference type="NCBI Taxonomy" id="946122"/>
    <lineage>
        <taxon>Eukaryota</taxon>
        <taxon>Fungi</taxon>
        <taxon>Dikarya</taxon>
        <taxon>Basidiomycota</taxon>
        <taxon>Agaricomycotina</taxon>
        <taxon>Agaricomycetes</taxon>
        <taxon>Agaricomycetidae</taxon>
        <taxon>Agaricales</taxon>
        <taxon>Pluteineae</taxon>
        <taxon>Amanitaceae</taxon>
        <taxon>Amanita</taxon>
    </lineage>
</organism>
<dbReference type="InterPro" id="IPR029058">
    <property type="entry name" value="AB_hydrolase_fold"/>
</dbReference>
<dbReference type="SUPFAM" id="SSF53474">
    <property type="entry name" value="alpha/beta-Hydrolases"/>
    <property type="match status" value="1"/>
</dbReference>
<evidence type="ECO:0000259" key="1">
    <source>
        <dbReference type="Pfam" id="PF12697"/>
    </source>
</evidence>
<dbReference type="OrthoDB" id="94039at2759"/>
<dbReference type="InterPro" id="IPR000073">
    <property type="entry name" value="AB_hydrolase_1"/>
</dbReference>
<sequence length="337" mass="38735">MLYESFICPPRAGCPFHTTAKRYWLPEFETNSTDSDALTLLFLHSTSFHKEAWEPTLQSIFQRAIQPGSRLKLREAWLLDCPNHGEAAVYNEHVLRQDEDFTCQKYASTVHSFLTAGTNEGVRRDFTNRRLVGIGHSLGANTILLLQRYEPRIPFLSLVIIEPMVSPDGPEHLDDLSRELVSRAIRRRNVWNSREEARTYLLKKAGDQWDKRVVNLFVEYGLRVHPDVNRFGAVILACTREQEAGMYRDREGLTKPVEALTEICSWLPIHVILGRKHDYIRSPLKVHEALLDPRSGRRYASIKYIDDVGHLVPQKKPGELASAIWSTLPQNLKKSRL</sequence>